<keyword evidence="2" id="KW-1185">Reference proteome</keyword>
<proteinExistence type="predicted"/>
<evidence type="ECO:0000313" key="2">
    <source>
        <dbReference type="Proteomes" id="UP000281028"/>
    </source>
</evidence>
<dbReference type="InterPro" id="IPR002591">
    <property type="entry name" value="Phosphodiest/P_Trfase"/>
</dbReference>
<reference evidence="1" key="1">
    <citation type="submission" date="2020-05" db="EMBL/GenBank/DDBJ databases">
        <title>Chitinophaga laudate sp. nov., isolated from a tropical peat swamp.</title>
        <authorList>
            <person name="Goh C.B.S."/>
            <person name="Lee M.S."/>
            <person name="Parimannan S."/>
            <person name="Pasbakhsh P."/>
            <person name="Yule C.M."/>
            <person name="Rajandas H."/>
            <person name="Loke S."/>
            <person name="Croft L."/>
            <person name="Tan J.B.L."/>
        </authorList>
    </citation>
    <scope>NUCLEOTIDE SEQUENCE</scope>
    <source>
        <strain evidence="1">Mgbs1</strain>
    </source>
</reference>
<dbReference type="GO" id="GO:0016787">
    <property type="term" value="F:hydrolase activity"/>
    <property type="evidence" value="ECO:0007669"/>
    <property type="project" value="UniProtKB-ARBA"/>
</dbReference>
<evidence type="ECO:0000313" key="1">
    <source>
        <dbReference type="EMBL" id="NSL90547.1"/>
    </source>
</evidence>
<dbReference type="Proteomes" id="UP000281028">
    <property type="component" value="Unassembled WGS sequence"/>
</dbReference>
<gene>
    <name evidence="1" type="ORF">ECE50_027230</name>
</gene>
<comment type="caution">
    <text evidence="1">The sequence shown here is derived from an EMBL/GenBank/DDBJ whole genome shotgun (WGS) entry which is preliminary data.</text>
</comment>
<dbReference type="Gene3D" id="3.30.1360.180">
    <property type="match status" value="1"/>
</dbReference>
<protein>
    <submittedName>
        <fullName evidence="1">Alkaline phosphatase family protein</fullName>
    </submittedName>
</protein>
<dbReference type="Pfam" id="PF01663">
    <property type="entry name" value="Phosphodiest"/>
    <property type="match status" value="1"/>
</dbReference>
<dbReference type="PANTHER" id="PTHR10151:SF120">
    <property type="entry name" value="BIS(5'-ADENOSYL)-TRIPHOSPHATASE"/>
    <property type="match status" value="1"/>
</dbReference>
<accession>A0A9Q5GT50</accession>
<dbReference type="InterPro" id="IPR017850">
    <property type="entry name" value="Alkaline_phosphatase_core_sf"/>
</dbReference>
<dbReference type="PANTHER" id="PTHR10151">
    <property type="entry name" value="ECTONUCLEOTIDE PYROPHOSPHATASE/PHOSPHODIESTERASE"/>
    <property type="match status" value="1"/>
</dbReference>
<dbReference type="CDD" id="cd16018">
    <property type="entry name" value="Enpp"/>
    <property type="match status" value="1"/>
</dbReference>
<sequence>MLSKLQPIFNPSYCSLQSIIANCKKITVKKFILPALVFLLGGSALMAQDTTQHITEDRKNSATQQSKPYVIMISIDGFRYDYAEKHNAVNLLRLSGQGVRATAMQPSFPTLTFPNHYTLATGMYPAHHGLVDNHFYDRKRDSIYRVGNRNTVEDGTWYGGIPLWVLAEKQQMISASYFWVGSESAIQNVRPTYYFRYQEKTGIDSRIQQVVNWLSLPEDQRPHLITFYFPEVDHSGHSYGPDSDSTRKAVQFVDAAIGKMVEEVNKLHLPVNFIVVADHGMLSIDQDHPITLPDSPAIKSLRKVVSSEKMMYYGNNEADIQAAYNIFKQHQHHYTAWLKKETPDRWHYGQEDVYNRIGDIILVAEANHVFDIGRRVPPGHHGFDNNLTDMNAIFMAWGPAFRSNTRIPTFENIHVYPLVARILGLTITQPIDGKVEVLEHTLQ</sequence>
<organism evidence="1 2">
    <name type="scientific">Chitinophaga solisilvae</name>
    <dbReference type="NCBI Taxonomy" id="1233460"/>
    <lineage>
        <taxon>Bacteria</taxon>
        <taxon>Pseudomonadati</taxon>
        <taxon>Bacteroidota</taxon>
        <taxon>Chitinophagia</taxon>
        <taxon>Chitinophagales</taxon>
        <taxon>Chitinophagaceae</taxon>
        <taxon>Chitinophaga</taxon>
    </lineage>
</organism>
<dbReference type="SUPFAM" id="SSF53649">
    <property type="entry name" value="Alkaline phosphatase-like"/>
    <property type="match status" value="1"/>
</dbReference>
<dbReference type="AlphaFoldDB" id="A0A9Q5GT50"/>
<dbReference type="Gene3D" id="3.40.720.10">
    <property type="entry name" value="Alkaline Phosphatase, subunit A"/>
    <property type="match status" value="1"/>
</dbReference>
<dbReference type="EMBL" id="RIAR02000001">
    <property type="protein sequence ID" value="NSL90547.1"/>
    <property type="molecule type" value="Genomic_DNA"/>
</dbReference>
<name>A0A9Q5GT50_9BACT</name>